<sequence>MSNIPLVRRAIAGAALAHSSTSNDVEPSPLGPENSQWTPAALERAGSTLKALNRMAKRPPVHIIFEDIGFTVGSRKVKLSNLNKVIYASLSKYFSQSNFKTGGYLHVSRVSLKNVM</sequence>
<evidence type="ECO:0000313" key="3">
    <source>
        <dbReference type="Proteomes" id="UP001153954"/>
    </source>
</evidence>
<feature type="region of interest" description="Disordered" evidence="1">
    <location>
        <begin position="18"/>
        <end position="37"/>
    </location>
</feature>
<accession>A0AAU9V923</accession>
<gene>
    <name evidence="2" type="ORF">EEDITHA_LOCUS22458</name>
</gene>
<dbReference type="AlphaFoldDB" id="A0AAU9V923"/>
<proteinExistence type="predicted"/>
<name>A0AAU9V923_EUPED</name>
<keyword evidence="3" id="KW-1185">Reference proteome</keyword>
<dbReference type="EMBL" id="CAKOGL010000031">
    <property type="protein sequence ID" value="CAH2108530.1"/>
    <property type="molecule type" value="Genomic_DNA"/>
</dbReference>
<evidence type="ECO:0000313" key="2">
    <source>
        <dbReference type="EMBL" id="CAH2108530.1"/>
    </source>
</evidence>
<reference evidence="2" key="1">
    <citation type="submission" date="2022-03" db="EMBL/GenBank/DDBJ databases">
        <authorList>
            <person name="Tunstrom K."/>
        </authorList>
    </citation>
    <scope>NUCLEOTIDE SEQUENCE</scope>
</reference>
<comment type="caution">
    <text evidence="2">The sequence shown here is derived from an EMBL/GenBank/DDBJ whole genome shotgun (WGS) entry which is preliminary data.</text>
</comment>
<organism evidence="2 3">
    <name type="scientific">Euphydryas editha</name>
    <name type="common">Edith's checkerspot</name>
    <dbReference type="NCBI Taxonomy" id="104508"/>
    <lineage>
        <taxon>Eukaryota</taxon>
        <taxon>Metazoa</taxon>
        <taxon>Ecdysozoa</taxon>
        <taxon>Arthropoda</taxon>
        <taxon>Hexapoda</taxon>
        <taxon>Insecta</taxon>
        <taxon>Pterygota</taxon>
        <taxon>Neoptera</taxon>
        <taxon>Endopterygota</taxon>
        <taxon>Lepidoptera</taxon>
        <taxon>Glossata</taxon>
        <taxon>Ditrysia</taxon>
        <taxon>Papilionoidea</taxon>
        <taxon>Nymphalidae</taxon>
        <taxon>Nymphalinae</taxon>
        <taxon>Euphydryas</taxon>
    </lineage>
</organism>
<protein>
    <submittedName>
        <fullName evidence="2">Uncharacterized protein</fullName>
    </submittedName>
</protein>
<dbReference type="Proteomes" id="UP001153954">
    <property type="component" value="Unassembled WGS sequence"/>
</dbReference>
<evidence type="ECO:0000256" key="1">
    <source>
        <dbReference type="SAM" id="MobiDB-lite"/>
    </source>
</evidence>